<dbReference type="InterPro" id="IPR011009">
    <property type="entry name" value="Kinase-like_dom_sf"/>
</dbReference>
<evidence type="ECO:0000256" key="4">
    <source>
        <dbReference type="ARBA" id="ARBA00022679"/>
    </source>
</evidence>
<dbReference type="PIRSF" id="PIRSF000559">
    <property type="entry name" value="cGMP-dep_kinase"/>
    <property type="match status" value="1"/>
</dbReference>
<keyword evidence="10" id="KW-0175">Coiled coil</keyword>
<dbReference type="EC" id="2.7.11.12" evidence="2"/>
<dbReference type="SMART" id="SM00100">
    <property type="entry name" value="cNMP"/>
    <property type="match status" value="1"/>
</dbReference>
<evidence type="ECO:0000256" key="1">
    <source>
        <dbReference type="ARBA" id="ARBA00006352"/>
    </source>
</evidence>
<evidence type="ECO:0000256" key="10">
    <source>
        <dbReference type="SAM" id="Coils"/>
    </source>
</evidence>
<evidence type="ECO:0000259" key="12">
    <source>
        <dbReference type="PROSITE" id="PS50042"/>
    </source>
</evidence>
<dbReference type="Pfam" id="PF00069">
    <property type="entry name" value="Pkinase"/>
    <property type="match status" value="1"/>
</dbReference>
<dbReference type="InterPro" id="IPR000595">
    <property type="entry name" value="cNMP-bd_dom"/>
</dbReference>
<dbReference type="InterPro" id="IPR014710">
    <property type="entry name" value="RmlC-like_jellyroll"/>
</dbReference>
<gene>
    <name evidence="14" type="ORF">WMY93_005059</name>
</gene>
<keyword evidence="5" id="KW-0547">Nucleotide-binding</keyword>
<sequence length="646" mass="72501">MLCFHRTHGLSDTHILPALEHTQAMGTLRDLQFALQLKIEELRQRDTLIDELELELDTKDELIRRLQEELDRYRATVPLPGSCTADAIAEEDDKHRSFGTTLNSQKTIKAAFLKSDLLKHIGDGELNAIIACMYPATVKQGCCVFQEETIEALAYVLEEGSYSVSAQMDSKLWVIDRKSYQTTLMQSALNSLSHSEEFLSSVPFLQTLPEDVIMKLSDLMEEKHFAEGEYILRQGTKGEAFYIITAGQVKVTETKESDKEEVVVSMLSEKQWFGEKALWGEELHATNVIAYGDVTCLLLDTEIFKDIAGQLVDSPDENEPSESHAFESDSSALTSCLDLNHFQVIGTLAMGEFGHVDLVQTSTKSCFAMRVLKKQLILGSGQREHVVRERDILLKAHCPFIVRLFMTLQNAECLYMLTEVGLGGDLLTLLKEKGTLDESSSRFYTACVVEALTFLHCRGVIYRGVKPENVVLDEHGYAKLIGSGCLKKINKGKKTWTFCGAPGFLAPEIILNQGHGVSADMWSLGVFVFELLSGRLPFCGFEPIMVLTETIRGIDHLDFPKTISKSASNLIKKLCRSNPLERLSSQRNEAKDIHKHKWFDGFDWEALCRQTLIAPVVPKVNFPLDTPSSSHYLEDSGDFNTSWDEF</sequence>
<keyword evidence="15" id="KW-1185">Reference proteome</keyword>
<dbReference type="Gene3D" id="2.60.120.10">
    <property type="entry name" value="Jelly Rolls"/>
    <property type="match status" value="2"/>
</dbReference>
<feature type="domain" description="Cyclic nucleotide-binding" evidence="12">
    <location>
        <begin position="204"/>
        <end position="309"/>
    </location>
</feature>
<dbReference type="Gene3D" id="1.20.5.170">
    <property type="match status" value="1"/>
</dbReference>
<dbReference type="PANTHER" id="PTHR24353:SF68">
    <property type="match status" value="1"/>
</dbReference>
<dbReference type="Proteomes" id="UP001460270">
    <property type="component" value="Unassembled WGS sequence"/>
</dbReference>
<feature type="domain" description="AGC-kinase C-terminal" evidence="13">
    <location>
        <begin position="600"/>
        <end position="646"/>
    </location>
</feature>
<dbReference type="EMBL" id="JBBPFD010000003">
    <property type="protein sequence ID" value="KAK7934163.1"/>
    <property type="molecule type" value="Genomic_DNA"/>
</dbReference>
<dbReference type="PRINTS" id="PR00104">
    <property type="entry name" value="CGMPKINASE"/>
</dbReference>
<feature type="coiled-coil region" evidence="10">
    <location>
        <begin position="49"/>
        <end position="76"/>
    </location>
</feature>
<evidence type="ECO:0000313" key="15">
    <source>
        <dbReference type="Proteomes" id="UP001460270"/>
    </source>
</evidence>
<evidence type="ECO:0000256" key="2">
    <source>
        <dbReference type="ARBA" id="ARBA00012428"/>
    </source>
</evidence>
<evidence type="ECO:0000256" key="8">
    <source>
        <dbReference type="ARBA" id="ARBA00047298"/>
    </source>
</evidence>
<evidence type="ECO:0000256" key="9">
    <source>
        <dbReference type="ARBA" id="ARBA00047462"/>
    </source>
</evidence>
<feature type="domain" description="Cyclic nucleotide-binding" evidence="12">
    <location>
        <begin position="152"/>
        <end position="201"/>
    </location>
</feature>
<dbReference type="PROSITE" id="PS50042">
    <property type="entry name" value="CNMP_BINDING_3"/>
    <property type="match status" value="2"/>
</dbReference>
<keyword evidence="6" id="KW-0418">Kinase</keyword>
<dbReference type="SUPFAM" id="SSF56112">
    <property type="entry name" value="Protein kinase-like (PK-like)"/>
    <property type="match status" value="1"/>
</dbReference>
<dbReference type="InterPro" id="IPR000961">
    <property type="entry name" value="AGC-kinase_C"/>
</dbReference>
<dbReference type="Pfam" id="PF00027">
    <property type="entry name" value="cNMP_binding"/>
    <property type="match status" value="1"/>
</dbReference>
<comment type="catalytic activity">
    <reaction evidence="9">
        <text>L-seryl-[protein] + ATP = O-phospho-L-seryl-[protein] + ADP + H(+)</text>
        <dbReference type="Rhea" id="RHEA:17989"/>
        <dbReference type="Rhea" id="RHEA-COMP:9863"/>
        <dbReference type="Rhea" id="RHEA-COMP:11604"/>
        <dbReference type="ChEBI" id="CHEBI:15378"/>
        <dbReference type="ChEBI" id="CHEBI:29999"/>
        <dbReference type="ChEBI" id="CHEBI:30616"/>
        <dbReference type="ChEBI" id="CHEBI:83421"/>
        <dbReference type="ChEBI" id="CHEBI:456216"/>
        <dbReference type="EC" id="2.7.11.12"/>
    </reaction>
</comment>
<reference evidence="15" key="1">
    <citation type="submission" date="2024-04" db="EMBL/GenBank/DDBJ databases">
        <title>Salinicola lusitanus LLJ914,a marine bacterium isolated from the Okinawa Trough.</title>
        <authorList>
            <person name="Li J."/>
        </authorList>
    </citation>
    <scope>NUCLEOTIDE SEQUENCE [LARGE SCALE GENOMIC DNA]</scope>
</reference>
<evidence type="ECO:0000256" key="7">
    <source>
        <dbReference type="ARBA" id="ARBA00022840"/>
    </source>
</evidence>
<dbReference type="InterPro" id="IPR018490">
    <property type="entry name" value="cNMP-bd_dom_sf"/>
</dbReference>
<evidence type="ECO:0000256" key="5">
    <source>
        <dbReference type="ARBA" id="ARBA00022741"/>
    </source>
</evidence>
<protein>
    <recommendedName>
        <fullName evidence="2">cGMP-dependent protein kinase</fullName>
        <ecNumber evidence="2">2.7.11.12</ecNumber>
    </recommendedName>
</protein>
<dbReference type="InterPro" id="IPR002374">
    <property type="entry name" value="cGMP_dep_kinase"/>
</dbReference>
<dbReference type="PANTHER" id="PTHR24353">
    <property type="entry name" value="CYCLIC NUCLEOTIDE-DEPENDENT PROTEIN KINASE"/>
    <property type="match status" value="1"/>
</dbReference>
<feature type="domain" description="Protein kinase" evidence="11">
    <location>
        <begin position="342"/>
        <end position="599"/>
    </location>
</feature>
<organism evidence="14 15">
    <name type="scientific">Mugilogobius chulae</name>
    <name type="common">yellowstripe goby</name>
    <dbReference type="NCBI Taxonomy" id="88201"/>
    <lineage>
        <taxon>Eukaryota</taxon>
        <taxon>Metazoa</taxon>
        <taxon>Chordata</taxon>
        <taxon>Craniata</taxon>
        <taxon>Vertebrata</taxon>
        <taxon>Euteleostomi</taxon>
        <taxon>Actinopterygii</taxon>
        <taxon>Neopterygii</taxon>
        <taxon>Teleostei</taxon>
        <taxon>Neoteleostei</taxon>
        <taxon>Acanthomorphata</taxon>
        <taxon>Gobiaria</taxon>
        <taxon>Gobiiformes</taxon>
        <taxon>Gobioidei</taxon>
        <taxon>Gobiidae</taxon>
        <taxon>Gobionellinae</taxon>
        <taxon>Mugilogobius</taxon>
    </lineage>
</organism>
<keyword evidence="4" id="KW-0808">Transferase</keyword>
<evidence type="ECO:0000313" key="14">
    <source>
        <dbReference type="EMBL" id="KAK7934163.1"/>
    </source>
</evidence>
<dbReference type="AlphaFoldDB" id="A0AAW0PSW2"/>
<proteinExistence type="inferred from homology"/>
<dbReference type="PROSITE" id="PS50011">
    <property type="entry name" value="PROTEIN_KINASE_DOM"/>
    <property type="match status" value="1"/>
</dbReference>
<dbReference type="SUPFAM" id="SSF51206">
    <property type="entry name" value="cAMP-binding domain-like"/>
    <property type="match status" value="2"/>
</dbReference>
<dbReference type="Gene3D" id="3.30.200.20">
    <property type="entry name" value="Phosphorylase Kinase, domain 1"/>
    <property type="match status" value="1"/>
</dbReference>
<evidence type="ECO:0000256" key="3">
    <source>
        <dbReference type="ARBA" id="ARBA00022527"/>
    </source>
</evidence>
<dbReference type="Gene3D" id="1.10.510.10">
    <property type="entry name" value="Transferase(Phosphotransferase) domain 1"/>
    <property type="match status" value="1"/>
</dbReference>
<dbReference type="GO" id="GO:0004692">
    <property type="term" value="F:cGMP-dependent protein kinase activity"/>
    <property type="evidence" value="ECO:0007669"/>
    <property type="project" value="UniProtKB-EC"/>
</dbReference>
<evidence type="ECO:0000256" key="6">
    <source>
        <dbReference type="ARBA" id="ARBA00022777"/>
    </source>
</evidence>
<comment type="caution">
    <text evidence="14">The sequence shown here is derived from an EMBL/GenBank/DDBJ whole genome shotgun (WGS) entry which is preliminary data.</text>
</comment>
<dbReference type="FunFam" id="1.20.5.170:FF:000046">
    <property type="entry name" value="cGMP-dependent protein kinase 1"/>
    <property type="match status" value="1"/>
</dbReference>
<dbReference type="GO" id="GO:0005524">
    <property type="term" value="F:ATP binding"/>
    <property type="evidence" value="ECO:0007669"/>
    <property type="project" value="UniProtKB-KW"/>
</dbReference>
<dbReference type="InterPro" id="IPR000719">
    <property type="entry name" value="Prot_kinase_dom"/>
</dbReference>
<dbReference type="CDD" id="cd00038">
    <property type="entry name" value="CAP_ED"/>
    <property type="match status" value="1"/>
</dbReference>
<dbReference type="CDD" id="cd12086">
    <property type="entry name" value="DD_cGKI-beta"/>
    <property type="match status" value="1"/>
</dbReference>
<evidence type="ECO:0000259" key="11">
    <source>
        <dbReference type="PROSITE" id="PS50011"/>
    </source>
</evidence>
<keyword evidence="3" id="KW-0723">Serine/threonine-protein kinase</keyword>
<evidence type="ECO:0000259" key="13">
    <source>
        <dbReference type="PROSITE" id="PS51285"/>
    </source>
</evidence>
<comment type="similarity">
    <text evidence="1">Belongs to the protein kinase superfamily. AGC Ser/Thr protein kinase family. cGMP subfamily.</text>
</comment>
<name>A0AAW0PSW2_9GOBI</name>
<dbReference type="PROSITE" id="PS51285">
    <property type="entry name" value="AGC_KINASE_CTER"/>
    <property type="match status" value="1"/>
</dbReference>
<accession>A0AAW0PSW2</accession>
<comment type="catalytic activity">
    <reaction evidence="8">
        <text>L-threonyl-[protein] + ATP = O-phospho-L-threonyl-[protein] + ADP + H(+)</text>
        <dbReference type="Rhea" id="RHEA:46608"/>
        <dbReference type="Rhea" id="RHEA-COMP:11060"/>
        <dbReference type="Rhea" id="RHEA-COMP:11605"/>
        <dbReference type="ChEBI" id="CHEBI:15378"/>
        <dbReference type="ChEBI" id="CHEBI:30013"/>
        <dbReference type="ChEBI" id="CHEBI:30616"/>
        <dbReference type="ChEBI" id="CHEBI:61977"/>
        <dbReference type="ChEBI" id="CHEBI:456216"/>
        <dbReference type="EC" id="2.7.11.12"/>
    </reaction>
</comment>
<keyword evidence="7" id="KW-0067">ATP-binding</keyword>